<name>A0A4R5UL64_9HYPH</name>
<feature type="region of interest" description="Disordered" evidence="1">
    <location>
        <begin position="49"/>
        <end position="72"/>
    </location>
</feature>
<reference evidence="3 4" key="1">
    <citation type="submission" date="2019-03" db="EMBL/GenBank/DDBJ databases">
        <title>Rhizobium sp. nov., an bacterium isolated from biocrust in Mu Us Desert.</title>
        <authorList>
            <person name="Lixiong L."/>
        </authorList>
    </citation>
    <scope>NUCLEOTIDE SEQUENCE [LARGE SCALE GENOMIC DNA]</scope>
    <source>
        <strain evidence="3 4">SPY-1</strain>
    </source>
</reference>
<sequence length="120" mass="12878">MRQILSALALTLFSAAAAAADAGAGSLTAIGEQPGLHLVQSPAVTIGPNGVILRPGSEDYQTDRPRDRDRDRFQRYVCVVPPPQSSDRRRPYICNADEGRIGGRCRCPGTVGNGRLDFAR</sequence>
<accession>A0A4R5UL64</accession>
<evidence type="ECO:0000313" key="3">
    <source>
        <dbReference type="EMBL" id="TDK37660.1"/>
    </source>
</evidence>
<proteinExistence type="predicted"/>
<evidence type="ECO:0000256" key="2">
    <source>
        <dbReference type="SAM" id="SignalP"/>
    </source>
</evidence>
<dbReference type="RefSeq" id="WP_133316226.1">
    <property type="nucleotide sequence ID" value="NZ_SMTL01000002.1"/>
</dbReference>
<dbReference type="AlphaFoldDB" id="A0A4R5UL64"/>
<evidence type="ECO:0000313" key="4">
    <source>
        <dbReference type="Proteomes" id="UP000295238"/>
    </source>
</evidence>
<organism evidence="3 4">
    <name type="scientific">Rhizobium deserti</name>
    <dbReference type="NCBI Taxonomy" id="2547961"/>
    <lineage>
        <taxon>Bacteria</taxon>
        <taxon>Pseudomonadati</taxon>
        <taxon>Pseudomonadota</taxon>
        <taxon>Alphaproteobacteria</taxon>
        <taxon>Hyphomicrobiales</taxon>
        <taxon>Rhizobiaceae</taxon>
        <taxon>Rhizobium/Agrobacterium group</taxon>
        <taxon>Rhizobium</taxon>
    </lineage>
</organism>
<feature type="compositionally biased region" description="Basic and acidic residues" evidence="1">
    <location>
        <begin position="61"/>
        <end position="72"/>
    </location>
</feature>
<keyword evidence="4" id="KW-1185">Reference proteome</keyword>
<evidence type="ECO:0000256" key="1">
    <source>
        <dbReference type="SAM" id="MobiDB-lite"/>
    </source>
</evidence>
<dbReference type="OrthoDB" id="8370383at2"/>
<feature type="chain" id="PRO_5020778631" evidence="2">
    <location>
        <begin position="20"/>
        <end position="120"/>
    </location>
</feature>
<dbReference type="Proteomes" id="UP000295238">
    <property type="component" value="Unassembled WGS sequence"/>
</dbReference>
<gene>
    <name evidence="3" type="ORF">E2F50_11435</name>
</gene>
<comment type="caution">
    <text evidence="3">The sequence shown here is derived from an EMBL/GenBank/DDBJ whole genome shotgun (WGS) entry which is preliminary data.</text>
</comment>
<dbReference type="EMBL" id="SMTL01000002">
    <property type="protein sequence ID" value="TDK37660.1"/>
    <property type="molecule type" value="Genomic_DNA"/>
</dbReference>
<feature type="signal peptide" evidence="2">
    <location>
        <begin position="1"/>
        <end position="19"/>
    </location>
</feature>
<keyword evidence="2" id="KW-0732">Signal</keyword>
<protein>
    <submittedName>
        <fullName evidence="3">Uncharacterized protein</fullName>
    </submittedName>
</protein>